<dbReference type="AlphaFoldDB" id="Q2J3P1"/>
<dbReference type="SUPFAM" id="SSF103473">
    <property type="entry name" value="MFS general substrate transporter"/>
    <property type="match status" value="1"/>
</dbReference>
<dbReference type="KEGG" id="rpb:RPB_0208"/>
<evidence type="ECO:0000256" key="1">
    <source>
        <dbReference type="ARBA" id="ARBA00004141"/>
    </source>
</evidence>
<evidence type="ECO:0000259" key="7">
    <source>
        <dbReference type="PROSITE" id="PS50850"/>
    </source>
</evidence>
<reference evidence="8 9" key="1">
    <citation type="submission" date="2006-01" db="EMBL/GenBank/DDBJ databases">
        <title>Complete sequence of Rhodopseudomonas palustris HaA2.</title>
        <authorList>
            <consortium name="US DOE Joint Genome Institute"/>
            <person name="Copeland A."/>
            <person name="Lucas S."/>
            <person name="Lapidus A."/>
            <person name="Barry K."/>
            <person name="Detter J.C."/>
            <person name="Glavina T."/>
            <person name="Hammon N."/>
            <person name="Israni S."/>
            <person name="Pitluck S."/>
            <person name="Chain P."/>
            <person name="Malfatti S."/>
            <person name="Shin M."/>
            <person name="Vergez L."/>
            <person name="Schmutz J."/>
            <person name="Larimer F."/>
            <person name="Land M."/>
            <person name="Hauser L."/>
            <person name="Pelletier D.A."/>
            <person name="Kyrpides N."/>
            <person name="Anderson I."/>
            <person name="Oda Y."/>
            <person name="Harwood C.S."/>
            <person name="Richardson P."/>
        </authorList>
    </citation>
    <scope>NUCLEOTIDE SEQUENCE [LARGE SCALE GENOMIC DNA]</scope>
    <source>
        <strain evidence="8 9">HaA2</strain>
    </source>
</reference>
<feature type="transmembrane region" description="Helical" evidence="6">
    <location>
        <begin position="21"/>
        <end position="42"/>
    </location>
</feature>
<feature type="transmembrane region" description="Helical" evidence="6">
    <location>
        <begin position="210"/>
        <end position="230"/>
    </location>
</feature>
<evidence type="ECO:0000256" key="2">
    <source>
        <dbReference type="ARBA" id="ARBA00022448"/>
    </source>
</evidence>
<evidence type="ECO:0000313" key="8">
    <source>
        <dbReference type="EMBL" id="ABD04919.1"/>
    </source>
</evidence>
<organism evidence="8 9">
    <name type="scientific">Rhodopseudomonas palustris (strain HaA2)</name>
    <dbReference type="NCBI Taxonomy" id="316058"/>
    <lineage>
        <taxon>Bacteria</taxon>
        <taxon>Pseudomonadati</taxon>
        <taxon>Pseudomonadota</taxon>
        <taxon>Alphaproteobacteria</taxon>
        <taxon>Hyphomicrobiales</taxon>
        <taxon>Nitrobacteraceae</taxon>
        <taxon>Rhodopseudomonas</taxon>
    </lineage>
</organism>
<keyword evidence="3 6" id="KW-0812">Transmembrane</keyword>
<name>Q2J3P1_RHOP2</name>
<feature type="transmembrane region" description="Helical" evidence="6">
    <location>
        <begin position="346"/>
        <end position="366"/>
    </location>
</feature>
<protein>
    <submittedName>
        <fullName evidence="8">Major facilitator superfamily MFS_1</fullName>
    </submittedName>
</protein>
<dbReference type="PANTHER" id="PTHR42718">
    <property type="entry name" value="MAJOR FACILITATOR SUPERFAMILY MULTIDRUG TRANSPORTER MFSC"/>
    <property type="match status" value="1"/>
</dbReference>
<keyword evidence="5 6" id="KW-0472">Membrane</keyword>
<dbReference type="OrthoDB" id="9812221at2"/>
<dbReference type="InterPro" id="IPR036259">
    <property type="entry name" value="MFS_trans_sf"/>
</dbReference>
<feature type="transmembrane region" description="Helical" evidence="6">
    <location>
        <begin position="114"/>
        <end position="137"/>
    </location>
</feature>
<comment type="subcellular location">
    <subcellularLocation>
        <location evidence="1">Membrane</location>
        <topology evidence="1">Multi-pass membrane protein</topology>
    </subcellularLocation>
</comment>
<feature type="transmembrane region" description="Helical" evidence="6">
    <location>
        <begin position="280"/>
        <end position="300"/>
    </location>
</feature>
<evidence type="ECO:0000256" key="4">
    <source>
        <dbReference type="ARBA" id="ARBA00022989"/>
    </source>
</evidence>
<dbReference type="GO" id="GO:0016020">
    <property type="term" value="C:membrane"/>
    <property type="evidence" value="ECO:0007669"/>
    <property type="project" value="UniProtKB-SubCell"/>
</dbReference>
<dbReference type="Gene3D" id="1.20.1250.20">
    <property type="entry name" value="MFS general substrate transporter like domains"/>
    <property type="match status" value="2"/>
</dbReference>
<feature type="transmembrane region" description="Helical" evidence="6">
    <location>
        <begin position="242"/>
        <end position="260"/>
    </location>
</feature>
<dbReference type="HOGENOM" id="CLU_000960_33_1_5"/>
<feature type="transmembrane region" description="Helical" evidence="6">
    <location>
        <begin position="149"/>
        <end position="171"/>
    </location>
</feature>
<dbReference type="GO" id="GO:0022857">
    <property type="term" value="F:transmembrane transporter activity"/>
    <property type="evidence" value="ECO:0007669"/>
    <property type="project" value="InterPro"/>
</dbReference>
<keyword evidence="4 6" id="KW-1133">Transmembrane helix</keyword>
<dbReference type="InterPro" id="IPR020846">
    <property type="entry name" value="MFS_dom"/>
</dbReference>
<dbReference type="EMBL" id="CP000250">
    <property type="protein sequence ID" value="ABD04919.1"/>
    <property type="molecule type" value="Genomic_DNA"/>
</dbReference>
<sequence>MSTAHIVESGPVSTGGIGPRPLFAVGAVLLGSFLSNFDSRLFAIALPDLRGAQSLSFDQGAWLSTAATASQIFIAPAVAWMATAFGLRRVLGLPSLAYAVVSLLIPLVHSYELMMALSVVHGLLLGIFVPATLLIIFRNLPLRWWLPAISIYAIRVGFSLNFGISVVGFYVDQIGWQWLYWQDALIAPLLGLFVYLGTPAEPVNAPLVKQADWGGMLLLGSGMALIFAGLDQGNRLDWLGSGTVVACLGCGAALVAGFFVNERVVAQPWAHANVLFSRNIGFALLIILLFSLTSLSNSLLAPDFLASVAGLRPEQSGQLFLVYAVLPMLLWVPLSVWLIRRIDVRLVLIAGLAAFCAAGLLGTRLTHAWALGDFVPMVLLQSFGQAFTLLPIVIITLSNSDPQRATAFAAYIQVARLGGAELSVSLMTTWLRVREQSYSNLLGLHVAKGDPLVSGVLSDLTRHFDGAGSGEAQSRAITTLAQIVQREANTLSFIDGFWLAAWFGVAALLCAACIRAAPPGPFTPKGG</sequence>
<evidence type="ECO:0000256" key="5">
    <source>
        <dbReference type="ARBA" id="ARBA00023136"/>
    </source>
</evidence>
<dbReference type="RefSeq" id="WP_011439109.1">
    <property type="nucleotide sequence ID" value="NC_007778.1"/>
</dbReference>
<dbReference type="PANTHER" id="PTHR42718:SF9">
    <property type="entry name" value="MAJOR FACILITATOR SUPERFAMILY MULTIDRUG TRANSPORTER MFSC"/>
    <property type="match status" value="1"/>
</dbReference>
<feature type="transmembrane region" description="Helical" evidence="6">
    <location>
        <begin position="320"/>
        <end position="339"/>
    </location>
</feature>
<dbReference type="STRING" id="316058.RPB_0208"/>
<feature type="transmembrane region" description="Helical" evidence="6">
    <location>
        <begin position="378"/>
        <end position="397"/>
    </location>
</feature>
<dbReference type="PROSITE" id="PS50850">
    <property type="entry name" value="MFS"/>
    <property type="match status" value="1"/>
</dbReference>
<keyword evidence="9" id="KW-1185">Reference proteome</keyword>
<feature type="transmembrane region" description="Helical" evidence="6">
    <location>
        <begin position="496"/>
        <end position="517"/>
    </location>
</feature>
<proteinExistence type="predicted"/>
<evidence type="ECO:0000256" key="3">
    <source>
        <dbReference type="ARBA" id="ARBA00022692"/>
    </source>
</evidence>
<dbReference type="Pfam" id="PF07690">
    <property type="entry name" value="MFS_1"/>
    <property type="match status" value="1"/>
</dbReference>
<feature type="transmembrane region" description="Helical" evidence="6">
    <location>
        <begin position="90"/>
        <end position="108"/>
    </location>
</feature>
<accession>Q2J3P1</accession>
<dbReference type="eggNOG" id="COG0477">
    <property type="taxonomic scope" value="Bacteria"/>
</dbReference>
<evidence type="ECO:0000256" key="6">
    <source>
        <dbReference type="SAM" id="Phobius"/>
    </source>
</evidence>
<keyword evidence="2" id="KW-0813">Transport</keyword>
<dbReference type="InterPro" id="IPR011701">
    <property type="entry name" value="MFS"/>
</dbReference>
<gene>
    <name evidence="8" type="ordered locus">RPB_0208</name>
</gene>
<evidence type="ECO:0000313" key="9">
    <source>
        <dbReference type="Proteomes" id="UP000008809"/>
    </source>
</evidence>
<feature type="transmembrane region" description="Helical" evidence="6">
    <location>
        <begin position="177"/>
        <end position="198"/>
    </location>
</feature>
<feature type="domain" description="Major facilitator superfamily (MFS) profile" evidence="7">
    <location>
        <begin position="24"/>
        <end position="527"/>
    </location>
</feature>
<feature type="transmembrane region" description="Helical" evidence="6">
    <location>
        <begin position="62"/>
        <end position="83"/>
    </location>
</feature>
<dbReference type="Proteomes" id="UP000008809">
    <property type="component" value="Chromosome"/>
</dbReference>